<comment type="caution">
    <text evidence="1">The sequence shown here is derived from an EMBL/GenBank/DDBJ whole genome shotgun (WGS) entry which is preliminary data.</text>
</comment>
<proteinExistence type="predicted"/>
<reference evidence="1" key="1">
    <citation type="submission" date="2020-08" db="EMBL/GenBank/DDBJ databases">
        <title>Multicomponent nature underlies the extraordinary mechanical properties of spider dragline silk.</title>
        <authorList>
            <person name="Kono N."/>
            <person name="Nakamura H."/>
            <person name="Mori M."/>
            <person name="Yoshida Y."/>
            <person name="Ohtoshi R."/>
            <person name="Malay A.D."/>
            <person name="Moran D.A.P."/>
            <person name="Tomita M."/>
            <person name="Numata K."/>
            <person name="Arakawa K."/>
        </authorList>
    </citation>
    <scope>NUCLEOTIDE SEQUENCE</scope>
</reference>
<accession>A0A8X6NQ36</accession>
<keyword evidence="2" id="KW-1185">Reference proteome</keyword>
<dbReference type="Proteomes" id="UP000887013">
    <property type="component" value="Unassembled WGS sequence"/>
</dbReference>
<evidence type="ECO:0000313" key="2">
    <source>
        <dbReference type="Proteomes" id="UP000887013"/>
    </source>
</evidence>
<dbReference type="EMBL" id="BMAW01106586">
    <property type="protein sequence ID" value="GFT25085.1"/>
    <property type="molecule type" value="Genomic_DNA"/>
</dbReference>
<sequence>ALRAFRCRRMLHRGPLSPQDVRDVISRFEETMLSVQRNRGRNLISAKVSEVAMSVIELSLTNDRVVRHV</sequence>
<name>A0A8X6NQ36_NEPPI</name>
<protein>
    <submittedName>
        <fullName evidence="1">Uncharacterized protein</fullName>
    </submittedName>
</protein>
<feature type="non-terminal residue" evidence="1">
    <location>
        <position position="1"/>
    </location>
</feature>
<evidence type="ECO:0000313" key="1">
    <source>
        <dbReference type="EMBL" id="GFT25085.1"/>
    </source>
</evidence>
<organism evidence="1 2">
    <name type="scientific">Nephila pilipes</name>
    <name type="common">Giant wood spider</name>
    <name type="synonym">Nephila maculata</name>
    <dbReference type="NCBI Taxonomy" id="299642"/>
    <lineage>
        <taxon>Eukaryota</taxon>
        <taxon>Metazoa</taxon>
        <taxon>Ecdysozoa</taxon>
        <taxon>Arthropoda</taxon>
        <taxon>Chelicerata</taxon>
        <taxon>Arachnida</taxon>
        <taxon>Araneae</taxon>
        <taxon>Araneomorphae</taxon>
        <taxon>Entelegynae</taxon>
        <taxon>Araneoidea</taxon>
        <taxon>Nephilidae</taxon>
        <taxon>Nephila</taxon>
    </lineage>
</organism>
<dbReference type="AlphaFoldDB" id="A0A8X6NQ36"/>
<gene>
    <name evidence="1" type="ORF">NPIL_249721</name>
</gene>